<dbReference type="EMBL" id="AB701602">
    <property type="protein sequence ID" value="BAO99176.1"/>
    <property type="molecule type" value="Genomic_DNA"/>
</dbReference>
<dbReference type="Gene3D" id="3.40.366.10">
    <property type="entry name" value="Malonyl-Coenzyme A Acyl Carrier Protein, domain 2"/>
    <property type="match status" value="1"/>
</dbReference>
<name>A0A060PXV8_NOCBR</name>
<accession>A0A060PXV8</accession>
<dbReference type="Pfam" id="PF02801">
    <property type="entry name" value="Ketoacyl-synt_C"/>
    <property type="match status" value="1"/>
</dbReference>
<dbReference type="GO" id="GO:0031177">
    <property type="term" value="F:phosphopantetheine binding"/>
    <property type="evidence" value="ECO:0007669"/>
    <property type="project" value="InterPro"/>
</dbReference>
<protein>
    <submittedName>
        <fullName evidence="10">Putative polyketide synthase</fullName>
    </submittedName>
</protein>
<dbReference type="Pfam" id="PF16197">
    <property type="entry name" value="KAsynt_C_assoc"/>
    <property type="match status" value="1"/>
</dbReference>
<keyword evidence="3" id="KW-0808">Transferase</keyword>
<dbReference type="FunFam" id="3.40.47.10:FF:000042">
    <property type="entry name" value="Polyketide synthase Pks13"/>
    <property type="match status" value="1"/>
</dbReference>
<feature type="compositionally biased region" description="Low complexity" evidence="7">
    <location>
        <begin position="1"/>
        <end position="35"/>
    </location>
</feature>
<dbReference type="InterPro" id="IPR020806">
    <property type="entry name" value="PKS_PP-bd"/>
</dbReference>
<keyword evidence="6" id="KW-0511">Multifunctional enzyme</keyword>
<dbReference type="Pfam" id="PF00550">
    <property type="entry name" value="PP-binding"/>
    <property type="match status" value="1"/>
</dbReference>
<dbReference type="SUPFAM" id="SSF47336">
    <property type="entry name" value="ACP-like"/>
    <property type="match status" value="1"/>
</dbReference>
<dbReference type="PANTHER" id="PTHR43775:SF37">
    <property type="entry name" value="SI:DKEY-61P9.11"/>
    <property type="match status" value="1"/>
</dbReference>
<dbReference type="InterPro" id="IPR018201">
    <property type="entry name" value="Ketoacyl_synth_AS"/>
</dbReference>
<dbReference type="InterPro" id="IPR014030">
    <property type="entry name" value="Ketoacyl_synth_N"/>
</dbReference>
<dbReference type="Gene3D" id="3.30.70.3290">
    <property type="match status" value="1"/>
</dbReference>
<dbReference type="SMART" id="SM00827">
    <property type="entry name" value="PKS_AT"/>
    <property type="match status" value="1"/>
</dbReference>
<dbReference type="InterPro" id="IPR006162">
    <property type="entry name" value="Ppantetheine_attach_site"/>
</dbReference>
<dbReference type="InterPro" id="IPR016036">
    <property type="entry name" value="Malonyl_transacylase_ACP-bd"/>
</dbReference>
<dbReference type="InterPro" id="IPR050091">
    <property type="entry name" value="PKS_NRPS_Biosynth_Enz"/>
</dbReference>
<dbReference type="InterPro" id="IPR009081">
    <property type="entry name" value="PP-bd_ACP"/>
</dbReference>
<dbReference type="GO" id="GO:0004315">
    <property type="term" value="F:3-oxoacyl-[acyl-carrier-protein] synthase activity"/>
    <property type="evidence" value="ECO:0007669"/>
    <property type="project" value="InterPro"/>
</dbReference>
<dbReference type="PROSITE" id="PS50075">
    <property type="entry name" value="CARRIER"/>
    <property type="match status" value="1"/>
</dbReference>
<dbReference type="Pfam" id="PF00698">
    <property type="entry name" value="Acyl_transf_1"/>
    <property type="match status" value="1"/>
</dbReference>
<dbReference type="GO" id="GO:0004312">
    <property type="term" value="F:fatty acid synthase activity"/>
    <property type="evidence" value="ECO:0007669"/>
    <property type="project" value="TreeGrafter"/>
</dbReference>
<dbReference type="Pfam" id="PF00109">
    <property type="entry name" value="ketoacyl-synt"/>
    <property type="match status" value="1"/>
</dbReference>
<evidence type="ECO:0000259" key="8">
    <source>
        <dbReference type="PROSITE" id="PS50075"/>
    </source>
</evidence>
<evidence type="ECO:0000259" key="9">
    <source>
        <dbReference type="PROSITE" id="PS52004"/>
    </source>
</evidence>
<evidence type="ECO:0000256" key="4">
    <source>
        <dbReference type="ARBA" id="ARBA00022832"/>
    </source>
</evidence>
<evidence type="ECO:0000256" key="5">
    <source>
        <dbReference type="ARBA" id="ARBA00023098"/>
    </source>
</evidence>
<dbReference type="GO" id="GO:0006633">
    <property type="term" value="P:fatty acid biosynthetic process"/>
    <property type="evidence" value="ECO:0007669"/>
    <property type="project" value="InterPro"/>
</dbReference>
<dbReference type="PROSITE" id="PS52004">
    <property type="entry name" value="KS3_2"/>
    <property type="match status" value="1"/>
</dbReference>
<dbReference type="SUPFAM" id="SSF52151">
    <property type="entry name" value="FabD/lysophospholipase-like"/>
    <property type="match status" value="1"/>
</dbReference>
<evidence type="ECO:0000313" key="10">
    <source>
        <dbReference type="EMBL" id="BAO99176.1"/>
    </source>
</evidence>
<keyword evidence="1" id="KW-0596">Phosphopantetheine</keyword>
<dbReference type="InterPro" id="IPR014031">
    <property type="entry name" value="Ketoacyl_synth_C"/>
</dbReference>
<dbReference type="InterPro" id="IPR016039">
    <property type="entry name" value="Thiolase-like"/>
</dbReference>
<dbReference type="AlphaFoldDB" id="A0A060PXV8"/>
<evidence type="ECO:0000256" key="3">
    <source>
        <dbReference type="ARBA" id="ARBA00022679"/>
    </source>
</evidence>
<organism evidence="10">
    <name type="scientific">Nocardia brasiliensis</name>
    <dbReference type="NCBI Taxonomy" id="37326"/>
    <lineage>
        <taxon>Bacteria</taxon>
        <taxon>Bacillati</taxon>
        <taxon>Actinomycetota</taxon>
        <taxon>Actinomycetes</taxon>
        <taxon>Mycobacteriales</taxon>
        <taxon>Nocardiaceae</taxon>
        <taxon>Nocardia</taxon>
    </lineage>
</organism>
<dbReference type="Gene3D" id="1.10.1200.10">
    <property type="entry name" value="ACP-like"/>
    <property type="match status" value="1"/>
</dbReference>
<feature type="compositionally biased region" description="Basic and acidic residues" evidence="7">
    <location>
        <begin position="39"/>
        <end position="58"/>
    </location>
</feature>
<sequence length="1094" mass="114586">MGAGARSRGRPGAELLRPGRAFARRGPGARPAGAAARRRTGDDRPVRRADRRRTRESSGRSGECTGGRGPRARPARGRRAPAGPPPKRGVARAAPVRRRERGPAMTHDDNDFRIAVIGMACRFPGADTVTEYWRNLCEGRESVRPLARETMPTDPPAGYVHVGALLPDADKFDAEFFDMSPREVQLTDPQQRLFLLCAWEALEDSGRLATENPGAVGVFAGAGLSTYLLRNLAGHASLFQTPSSQLHALHGNASDYLATKVSYKLNLTGPSFAVQTACSTSLVAIHQAAQALLDFQCDVALAGGASVQVPQQAGYIYEEGSILSPDGHCRAFDADAGGTVFGSGVGVVVLKRLADALADGDRVHAVILGSAVNNDGADKIGYTAPGIAGQRAVIREALSAAGIGADTIGYVEAHGTGTKLGDPIEIAALSAAYREHTAATQYCALGSVKTNVGHLNSAGGVAGFIKAVLTVRDGRIPASLHYRRPNPEIDFASGPFYVNTELKEWSAEVRRAGVSAFGIGGTNAHVIVEQPPEPAAVAAAGGPRVLLISARTPQDADRAAARLAAHLDDTDVELAAVAHTLAHRRRRFPHRRMVVASTTAQAATALRKPAVGEAVPAPAVAWLFPGQGVALGAAVLELAATVGPFGSRLRECADLLRADGFELDAAIRQAEGTEQTQVALFAVEYALADMWREFGVAPTELLGHSLGELVCATLAGVFELPDALRLMVARGRIMAAAPPGGMLAISQGADAVAARLPEDVWLAADNSATRCVVAGAPAALLRLSDELSAEGAASSLLPVGHAFHTPLMDEAAAGFAELVRGVPRRTPRTPFWSNVTGAPITAEQAVDPAYWARQMTSTVRFREAALGLLARNLSTVALEVGPGKSLVSFLRTAGRGSATVGTLGVGLGAGAPESAIVEAAGRLWLSGVDVDFEAIYGDRTPATVCLPTYPFALKRYWVDPPETAPTRVRTVEHTPAATDASDTAGAEEDEFVAAVRQRVRAVWCAALGVDAVGVDANFFELGGDSLLAVHVATQLRAIFPLELALGELFAGPTVAGMAETIAAHLMRRLDELSDSEVELLLNQPGAAEERSNNA</sequence>
<dbReference type="CDD" id="cd00833">
    <property type="entry name" value="PKS"/>
    <property type="match status" value="1"/>
</dbReference>
<dbReference type="Gene3D" id="3.40.47.10">
    <property type="match status" value="1"/>
</dbReference>
<keyword evidence="2" id="KW-0597">Phosphoprotein</keyword>
<dbReference type="SMART" id="SM00825">
    <property type="entry name" value="PKS_KS"/>
    <property type="match status" value="1"/>
</dbReference>
<proteinExistence type="predicted"/>
<keyword evidence="5" id="KW-0443">Lipid metabolism</keyword>
<feature type="compositionally biased region" description="Basic residues" evidence="7">
    <location>
        <begin position="70"/>
        <end position="79"/>
    </location>
</feature>
<dbReference type="GO" id="GO:0005737">
    <property type="term" value="C:cytoplasm"/>
    <property type="evidence" value="ECO:0007669"/>
    <property type="project" value="TreeGrafter"/>
</dbReference>
<dbReference type="InterPro" id="IPR016035">
    <property type="entry name" value="Acyl_Trfase/lysoPLipase"/>
</dbReference>
<dbReference type="SMART" id="SM00823">
    <property type="entry name" value="PKS_PP"/>
    <property type="match status" value="1"/>
</dbReference>
<dbReference type="PROSITE" id="PS00606">
    <property type="entry name" value="KS3_1"/>
    <property type="match status" value="1"/>
</dbReference>
<evidence type="ECO:0000256" key="2">
    <source>
        <dbReference type="ARBA" id="ARBA00022553"/>
    </source>
</evidence>
<evidence type="ECO:0000256" key="7">
    <source>
        <dbReference type="SAM" id="MobiDB-lite"/>
    </source>
</evidence>
<dbReference type="InterPro" id="IPR036736">
    <property type="entry name" value="ACP-like_sf"/>
</dbReference>
<evidence type="ECO:0000256" key="6">
    <source>
        <dbReference type="ARBA" id="ARBA00023268"/>
    </source>
</evidence>
<dbReference type="PANTHER" id="PTHR43775">
    <property type="entry name" value="FATTY ACID SYNTHASE"/>
    <property type="match status" value="1"/>
</dbReference>
<dbReference type="SUPFAM" id="SSF53901">
    <property type="entry name" value="Thiolase-like"/>
    <property type="match status" value="1"/>
</dbReference>
<dbReference type="InterPro" id="IPR001227">
    <property type="entry name" value="Ac_transferase_dom_sf"/>
</dbReference>
<feature type="domain" description="Ketosynthase family 3 (KS3)" evidence="9">
    <location>
        <begin position="111"/>
        <end position="530"/>
    </location>
</feature>
<dbReference type="InterPro" id="IPR032821">
    <property type="entry name" value="PKS_assoc"/>
</dbReference>
<reference evidence="10" key="1">
    <citation type="journal article" date="2014" name="BMC Genomics">
        <title>Genome based analysis of type-I polyketide synthase and nonribosomal peptide synthetase gene clusters in seven strains of five representative Nocardia species.</title>
        <authorList>
            <person name="Komaki H."/>
            <person name="Ichikawa N."/>
            <person name="Hosoyama A."/>
            <person name="Takahashi-Nakaguchi A."/>
            <person name="Matsuzawa T."/>
            <person name="Suzuki K."/>
            <person name="Fujita N."/>
            <person name="Gonoi T."/>
        </authorList>
    </citation>
    <scope>NUCLEOTIDE SEQUENCE</scope>
    <source>
        <strain evidence="10">IFM 10847</strain>
    </source>
</reference>
<evidence type="ECO:0000256" key="1">
    <source>
        <dbReference type="ARBA" id="ARBA00022450"/>
    </source>
</evidence>
<dbReference type="GO" id="GO:0005886">
    <property type="term" value="C:plasma membrane"/>
    <property type="evidence" value="ECO:0007669"/>
    <property type="project" value="TreeGrafter"/>
</dbReference>
<dbReference type="GO" id="GO:0071770">
    <property type="term" value="P:DIM/DIP cell wall layer assembly"/>
    <property type="evidence" value="ECO:0007669"/>
    <property type="project" value="TreeGrafter"/>
</dbReference>
<dbReference type="PROSITE" id="PS00012">
    <property type="entry name" value="PHOSPHOPANTETHEINE"/>
    <property type="match status" value="1"/>
</dbReference>
<dbReference type="InterPro" id="IPR014043">
    <property type="entry name" value="Acyl_transferase_dom"/>
</dbReference>
<feature type="region of interest" description="Disordered" evidence="7">
    <location>
        <begin position="1"/>
        <end position="106"/>
    </location>
</feature>
<dbReference type="SUPFAM" id="SSF55048">
    <property type="entry name" value="Probable ACP-binding domain of malonyl-CoA ACP transacylase"/>
    <property type="match status" value="1"/>
</dbReference>
<dbReference type="InterPro" id="IPR020841">
    <property type="entry name" value="PKS_Beta-ketoAc_synthase_dom"/>
</dbReference>
<keyword evidence="4" id="KW-0276">Fatty acid metabolism</keyword>
<feature type="domain" description="Carrier" evidence="8">
    <location>
        <begin position="990"/>
        <end position="1065"/>
    </location>
</feature>